<evidence type="ECO:0000259" key="6">
    <source>
        <dbReference type="PROSITE" id="PS51935"/>
    </source>
</evidence>
<dbReference type="InterPro" id="IPR051794">
    <property type="entry name" value="PG_Endopeptidase_C40"/>
</dbReference>
<dbReference type="GO" id="GO:0008234">
    <property type="term" value="F:cysteine-type peptidase activity"/>
    <property type="evidence" value="ECO:0007669"/>
    <property type="project" value="UniProtKB-KW"/>
</dbReference>
<evidence type="ECO:0000313" key="8">
    <source>
        <dbReference type="Proteomes" id="UP000503540"/>
    </source>
</evidence>
<protein>
    <recommendedName>
        <fullName evidence="6">NlpC/P60 domain-containing protein</fullName>
    </recommendedName>
</protein>
<dbReference type="AlphaFoldDB" id="A0A6G9YI94"/>
<proteinExistence type="inferred from homology"/>
<keyword evidence="8" id="KW-1185">Reference proteome</keyword>
<evidence type="ECO:0000256" key="3">
    <source>
        <dbReference type="ARBA" id="ARBA00022801"/>
    </source>
</evidence>
<dbReference type="RefSeq" id="WP_238846653.1">
    <property type="nucleotide sequence ID" value="NZ_CP046172.1"/>
</dbReference>
<evidence type="ECO:0000256" key="4">
    <source>
        <dbReference type="ARBA" id="ARBA00022807"/>
    </source>
</evidence>
<reference evidence="7 8" key="1">
    <citation type="journal article" date="2019" name="ACS Chem. Biol.">
        <title>Identification and Mobilization of a Cryptic Antibiotic Biosynthesis Gene Locus from a Human-Pathogenic Nocardia Isolate.</title>
        <authorList>
            <person name="Herisse M."/>
            <person name="Ishida K."/>
            <person name="Porter J.L."/>
            <person name="Howden B."/>
            <person name="Hertweck C."/>
            <person name="Stinear T.P."/>
            <person name="Pidot S.J."/>
        </authorList>
    </citation>
    <scope>NUCLEOTIDE SEQUENCE [LARGE SCALE GENOMIC DNA]</scope>
    <source>
        <strain evidence="7 8">AUSMDU00012717</strain>
    </source>
</reference>
<keyword evidence="3" id="KW-0378">Hydrolase</keyword>
<dbReference type="Pfam" id="PF00877">
    <property type="entry name" value="NLPC_P60"/>
    <property type="match status" value="1"/>
</dbReference>
<accession>A0A6G9YI94</accession>
<keyword evidence="2" id="KW-0645">Protease</keyword>
<dbReference type="PANTHER" id="PTHR47359:SF3">
    <property type="entry name" value="NLP_P60 DOMAIN-CONTAINING PROTEIN-RELATED"/>
    <property type="match status" value="1"/>
</dbReference>
<sequence>MAEVRYPFDAPRSPIWISEDGIMEFFTGVRPGRRRRYMRRAVPLAIAVGALVIGAEFASPRHADDIPVAGTSISAGGAPAEPDISAPPPGGPPQLPPWLQLPFGIELPHFDFPPPAAMPLPPPGPPPGFPALPPGPPPGLPPGLPPGPPIGLPVPPPELLPPGPPPAPVVKSAREIAYEVAHQKIGSDYVYGATGPDAFDCSGLVQWAYRQAGVDIPRTSYEQRYAGDGVPVDEILPGDMVSYYGGSHSAIYAGNGRVIHASTEGVGVIESPLFSMPIAGVRRF</sequence>
<evidence type="ECO:0000256" key="1">
    <source>
        <dbReference type="ARBA" id="ARBA00007074"/>
    </source>
</evidence>
<name>A0A6G9YI94_9NOCA</name>
<dbReference type="Gene3D" id="3.90.1720.10">
    <property type="entry name" value="endopeptidase domain like (from Nostoc punctiforme)"/>
    <property type="match status" value="1"/>
</dbReference>
<comment type="similarity">
    <text evidence="1">Belongs to the peptidase C40 family.</text>
</comment>
<evidence type="ECO:0000313" key="7">
    <source>
        <dbReference type="EMBL" id="QIS12904.1"/>
    </source>
</evidence>
<feature type="region of interest" description="Disordered" evidence="5">
    <location>
        <begin position="68"/>
        <end position="98"/>
    </location>
</feature>
<dbReference type="Proteomes" id="UP000503540">
    <property type="component" value="Chromosome"/>
</dbReference>
<dbReference type="KEGG" id="nah:F5544_25245"/>
<dbReference type="InterPro" id="IPR038765">
    <property type="entry name" value="Papain-like_cys_pep_sf"/>
</dbReference>
<dbReference type="PROSITE" id="PS51935">
    <property type="entry name" value="NLPC_P60"/>
    <property type="match status" value="1"/>
</dbReference>
<dbReference type="GO" id="GO:0006508">
    <property type="term" value="P:proteolysis"/>
    <property type="evidence" value="ECO:0007669"/>
    <property type="project" value="UniProtKB-KW"/>
</dbReference>
<feature type="compositionally biased region" description="Pro residues" evidence="5">
    <location>
        <begin position="85"/>
        <end position="96"/>
    </location>
</feature>
<organism evidence="7 8">
    <name type="scientific">Nocardia arthritidis</name>
    <dbReference type="NCBI Taxonomy" id="228602"/>
    <lineage>
        <taxon>Bacteria</taxon>
        <taxon>Bacillati</taxon>
        <taxon>Actinomycetota</taxon>
        <taxon>Actinomycetes</taxon>
        <taxon>Mycobacteriales</taxon>
        <taxon>Nocardiaceae</taxon>
        <taxon>Nocardia</taxon>
    </lineage>
</organism>
<dbReference type="InterPro" id="IPR000064">
    <property type="entry name" value="NLP_P60_dom"/>
</dbReference>
<keyword evidence="4" id="KW-0788">Thiol protease</keyword>
<dbReference type="EMBL" id="CP046172">
    <property type="protein sequence ID" value="QIS12904.1"/>
    <property type="molecule type" value="Genomic_DNA"/>
</dbReference>
<dbReference type="SUPFAM" id="SSF54001">
    <property type="entry name" value="Cysteine proteinases"/>
    <property type="match status" value="1"/>
</dbReference>
<evidence type="ECO:0000256" key="2">
    <source>
        <dbReference type="ARBA" id="ARBA00022670"/>
    </source>
</evidence>
<dbReference type="PANTHER" id="PTHR47359">
    <property type="entry name" value="PEPTIDOGLYCAN DL-ENDOPEPTIDASE CWLO"/>
    <property type="match status" value="1"/>
</dbReference>
<evidence type="ECO:0000256" key="5">
    <source>
        <dbReference type="SAM" id="MobiDB-lite"/>
    </source>
</evidence>
<gene>
    <name evidence="7" type="ORF">F5544_25245</name>
</gene>
<feature type="region of interest" description="Disordered" evidence="5">
    <location>
        <begin position="114"/>
        <end position="158"/>
    </location>
</feature>
<feature type="domain" description="NlpC/P60" evidence="6">
    <location>
        <begin position="171"/>
        <end position="284"/>
    </location>
</feature>